<reference evidence="7 8" key="1">
    <citation type="submission" date="2016-10" db="EMBL/GenBank/DDBJ databases">
        <authorList>
            <person name="de Groot N.N."/>
        </authorList>
    </citation>
    <scope>NUCLEOTIDE SEQUENCE [LARGE SCALE GENOMIC DNA]</scope>
    <source>
        <strain evidence="7 8">DSM 18684</strain>
    </source>
</reference>
<dbReference type="OrthoDB" id="9815108at2"/>
<dbReference type="Gene3D" id="2.60.420.10">
    <property type="entry name" value="Maltose phosphorylase, domain 3"/>
    <property type="match status" value="1"/>
</dbReference>
<feature type="domain" description="Alpha-L-rhamnosidase C-terminal" evidence="6">
    <location>
        <begin position="659"/>
        <end position="727"/>
    </location>
</feature>
<dbReference type="InterPro" id="IPR016007">
    <property type="entry name" value="Alpha_rhamnosid"/>
</dbReference>
<dbReference type="Gene3D" id="2.60.120.260">
    <property type="entry name" value="Galactose-binding domain-like"/>
    <property type="match status" value="1"/>
</dbReference>
<dbReference type="Gene3D" id="1.50.10.10">
    <property type="match status" value="1"/>
</dbReference>
<evidence type="ECO:0000259" key="6">
    <source>
        <dbReference type="Pfam" id="PF17390"/>
    </source>
</evidence>
<accession>A0A1I2ZQQ1</accession>
<dbReference type="STRING" id="414048.SAMN04489864_11110"/>
<proteinExistence type="predicted"/>
<feature type="signal peptide" evidence="4">
    <location>
        <begin position="1"/>
        <end position="20"/>
    </location>
</feature>
<dbReference type="SUPFAM" id="SSF48208">
    <property type="entry name" value="Six-hairpin glycosidases"/>
    <property type="match status" value="1"/>
</dbReference>
<dbReference type="GO" id="GO:0005975">
    <property type="term" value="P:carbohydrate metabolic process"/>
    <property type="evidence" value="ECO:0007669"/>
    <property type="project" value="InterPro"/>
</dbReference>
<evidence type="ECO:0000259" key="5">
    <source>
        <dbReference type="Pfam" id="PF17389"/>
    </source>
</evidence>
<evidence type="ECO:0000313" key="8">
    <source>
        <dbReference type="Proteomes" id="UP000199666"/>
    </source>
</evidence>
<dbReference type="InterPro" id="IPR035398">
    <property type="entry name" value="Bac_rhamnosid_C"/>
</dbReference>
<comment type="catalytic activity">
    <reaction evidence="1">
        <text>Hydrolysis of terminal non-reducing alpha-L-rhamnose residues in alpha-L-rhamnosides.</text>
        <dbReference type="EC" id="3.2.1.40"/>
    </reaction>
</comment>
<evidence type="ECO:0000256" key="1">
    <source>
        <dbReference type="ARBA" id="ARBA00001445"/>
    </source>
</evidence>
<dbReference type="Pfam" id="PF17390">
    <property type="entry name" value="Bac_rhamnosid_C"/>
    <property type="match status" value="1"/>
</dbReference>
<protein>
    <recommendedName>
        <fullName evidence="2">alpha-L-rhamnosidase</fullName>
        <ecNumber evidence="2">3.2.1.40</ecNumber>
    </recommendedName>
</protein>
<evidence type="ECO:0000313" key="7">
    <source>
        <dbReference type="EMBL" id="SFH39955.1"/>
    </source>
</evidence>
<feature type="domain" description="Alpha-L-rhamnosidase six-hairpin glycosidase" evidence="5">
    <location>
        <begin position="332"/>
        <end position="648"/>
    </location>
</feature>
<evidence type="ECO:0000256" key="4">
    <source>
        <dbReference type="SAM" id="SignalP"/>
    </source>
</evidence>
<dbReference type="EC" id="3.2.1.40" evidence="2"/>
<dbReference type="AlphaFoldDB" id="A0A1I2ZQQ1"/>
<dbReference type="Pfam" id="PF17389">
    <property type="entry name" value="Bac_rhamnosid6H"/>
    <property type="match status" value="1"/>
</dbReference>
<dbReference type="InterPro" id="IPR035396">
    <property type="entry name" value="Bac_rhamnosid6H"/>
</dbReference>
<organism evidence="7 8">
    <name type="scientific">Pedobacter insulae</name>
    <dbReference type="NCBI Taxonomy" id="414048"/>
    <lineage>
        <taxon>Bacteria</taxon>
        <taxon>Pseudomonadati</taxon>
        <taxon>Bacteroidota</taxon>
        <taxon>Sphingobacteriia</taxon>
        <taxon>Sphingobacteriales</taxon>
        <taxon>Sphingobacteriaceae</taxon>
        <taxon>Pedobacter</taxon>
    </lineage>
</organism>
<dbReference type="InterPro" id="IPR008928">
    <property type="entry name" value="6-hairpin_glycosidase_sf"/>
</dbReference>
<keyword evidence="3" id="KW-0378">Hydrolase</keyword>
<dbReference type="PANTHER" id="PTHR33307">
    <property type="entry name" value="ALPHA-RHAMNOSIDASE (EUROFUNG)"/>
    <property type="match status" value="1"/>
</dbReference>
<dbReference type="Proteomes" id="UP000199666">
    <property type="component" value="Unassembled WGS sequence"/>
</dbReference>
<evidence type="ECO:0000256" key="2">
    <source>
        <dbReference type="ARBA" id="ARBA00012652"/>
    </source>
</evidence>
<dbReference type="PANTHER" id="PTHR33307:SF6">
    <property type="entry name" value="ALPHA-RHAMNOSIDASE (EUROFUNG)-RELATED"/>
    <property type="match status" value="1"/>
</dbReference>
<sequence length="772" mass="87961">MIKKTFFFMICLCFSLIDHAFSQNLKAQWIANSTVADTPNTWLAFRKVVQLKNKPTNAIARIAADSKYWLFINGEMVVFEGGLKRGPNPSGTYYDEIDFSKWLKKGENIIAIKVWYFGKQGFSHHSSEKAGLLFDGYIDQTPVYSDSTWEVSVLQAYATAARPFPNYRLPESSILYDARKELMNWNVDPLMAMGKAVTLGESGAKPWNKLSLRPIPMFKDFGVKKYVGKRTILSGELADTIICELPYNAQITPLFKIKTENAGMRVVVFTDNYLTYNGGDTYLRSEYITKKGLQAYESLGWLNGHKVYYVVPKGIKVLGLYYRETGYDTSFSGSFNCSDDFFNRFWEKAKRTLYLNMRDTYMDCPDRERAQWTGDAVNQSAQAFYALSPSSYQLSKKWIHEMVDWQKPNGILFSPVPAGNWNKELPDQCLATIGYYGLWNYYHYTGDIETLKYAYLPAKKYLELWEPDENGLMKFRGGDWTWGDWGDEKDIQLIFHSFYYLALKGMLHSANVLGKVADADKYSDQMKIFKRAFNQKYWTGECYRDPAYKGKTDDRVQALAVVAGLADQEKYNAVLNVLKQEEHASPYMEKYVMEALFLMNEPDFALARQKKRFSQMVNNETFTTLWEGWNFNDPKYGGGTINHSWSGGGLAVLSQYLCGVSPLKAGYQLFQVKPQVGEMKYASATVPTISGTIKTSFVNKDSSLKLTVLVPGATSAVIVLPTTCKEVKLNGRKVWVNGKYTEEANRTFRQNEIDGSLSFAVPAGKWNIKALK</sequence>
<feature type="chain" id="PRO_5011595146" description="alpha-L-rhamnosidase" evidence="4">
    <location>
        <begin position="21"/>
        <end position="772"/>
    </location>
</feature>
<dbReference type="GO" id="GO:0030596">
    <property type="term" value="F:alpha-L-rhamnosidase activity"/>
    <property type="evidence" value="ECO:0007669"/>
    <property type="project" value="UniProtKB-EC"/>
</dbReference>
<gene>
    <name evidence="7" type="ORF">SAMN04489864_11110</name>
</gene>
<dbReference type="EMBL" id="FOPP01000011">
    <property type="protein sequence ID" value="SFH39955.1"/>
    <property type="molecule type" value="Genomic_DNA"/>
</dbReference>
<name>A0A1I2ZQQ1_9SPHI</name>
<dbReference type="RefSeq" id="WP_090997064.1">
    <property type="nucleotide sequence ID" value="NZ_FOPP01000011.1"/>
</dbReference>
<dbReference type="InterPro" id="IPR012341">
    <property type="entry name" value="6hp_glycosidase-like_sf"/>
</dbReference>
<keyword evidence="4" id="KW-0732">Signal</keyword>
<keyword evidence="8" id="KW-1185">Reference proteome</keyword>
<evidence type="ECO:0000256" key="3">
    <source>
        <dbReference type="ARBA" id="ARBA00022801"/>
    </source>
</evidence>